<gene>
    <name evidence="1" type="ORF">G2W53_028553</name>
</gene>
<evidence type="ECO:0000313" key="1">
    <source>
        <dbReference type="EMBL" id="KAF7814584.1"/>
    </source>
</evidence>
<name>A0A834T2J2_9FABA</name>
<reference evidence="1" key="1">
    <citation type="submission" date="2020-09" db="EMBL/GenBank/DDBJ databases">
        <title>Genome-Enabled Discovery of Anthraquinone Biosynthesis in Senna tora.</title>
        <authorList>
            <person name="Kang S.-H."/>
            <person name="Pandey R.P."/>
            <person name="Lee C.-M."/>
            <person name="Sim J.-S."/>
            <person name="Jeong J.-T."/>
            <person name="Choi B.-S."/>
            <person name="Jung M."/>
            <person name="Ginzburg D."/>
            <person name="Zhao K."/>
            <person name="Won S.Y."/>
            <person name="Oh T.-J."/>
            <person name="Yu Y."/>
            <person name="Kim N.-H."/>
            <person name="Lee O.R."/>
            <person name="Lee T.-H."/>
            <person name="Bashyal P."/>
            <person name="Kim T.-S."/>
            <person name="Lee W.-H."/>
            <person name="Kawkins C."/>
            <person name="Kim C.-K."/>
            <person name="Kim J.S."/>
            <person name="Ahn B.O."/>
            <person name="Rhee S.Y."/>
            <person name="Sohng J.K."/>
        </authorList>
    </citation>
    <scope>NUCLEOTIDE SEQUENCE</scope>
    <source>
        <tissue evidence="1">Leaf</tissue>
    </source>
</reference>
<keyword evidence="2" id="KW-1185">Reference proteome</keyword>
<comment type="caution">
    <text evidence="1">The sequence shown here is derived from an EMBL/GenBank/DDBJ whole genome shotgun (WGS) entry which is preliminary data.</text>
</comment>
<proteinExistence type="predicted"/>
<dbReference type="AlphaFoldDB" id="A0A834T2J2"/>
<protein>
    <submittedName>
        <fullName evidence="1">Uncharacterized protein</fullName>
    </submittedName>
</protein>
<dbReference type="Proteomes" id="UP000634136">
    <property type="component" value="Unassembled WGS sequence"/>
</dbReference>
<organism evidence="1 2">
    <name type="scientific">Senna tora</name>
    <dbReference type="NCBI Taxonomy" id="362788"/>
    <lineage>
        <taxon>Eukaryota</taxon>
        <taxon>Viridiplantae</taxon>
        <taxon>Streptophyta</taxon>
        <taxon>Embryophyta</taxon>
        <taxon>Tracheophyta</taxon>
        <taxon>Spermatophyta</taxon>
        <taxon>Magnoliopsida</taxon>
        <taxon>eudicotyledons</taxon>
        <taxon>Gunneridae</taxon>
        <taxon>Pentapetalae</taxon>
        <taxon>rosids</taxon>
        <taxon>fabids</taxon>
        <taxon>Fabales</taxon>
        <taxon>Fabaceae</taxon>
        <taxon>Caesalpinioideae</taxon>
        <taxon>Cassia clade</taxon>
        <taxon>Senna</taxon>
    </lineage>
</organism>
<evidence type="ECO:0000313" key="2">
    <source>
        <dbReference type="Proteomes" id="UP000634136"/>
    </source>
</evidence>
<dbReference type="EMBL" id="JAAIUW010000009">
    <property type="protein sequence ID" value="KAF7814584.1"/>
    <property type="molecule type" value="Genomic_DNA"/>
</dbReference>
<accession>A0A834T2J2</accession>
<sequence>MPQRSEDLGFSLMNIDSAYHNGIAGPTGICIKIFGMLDGGRKLEIESASPAGGLPVVTPNGGAMSVPLTCPGEMVGNLFNFGAGSNGG</sequence>